<dbReference type="Gramene" id="PNW77777">
    <property type="protein sequence ID" value="PNW77777"/>
    <property type="gene ID" value="CHLRE_10g451300v5"/>
</dbReference>
<feature type="transmembrane region" description="Helical" evidence="4">
    <location>
        <begin position="71"/>
        <end position="90"/>
    </location>
</feature>
<dbReference type="STRING" id="3055.A0A2K3DB72"/>
<feature type="region of interest" description="Disordered" evidence="3">
    <location>
        <begin position="201"/>
        <end position="242"/>
    </location>
</feature>
<keyword evidence="4" id="KW-0472">Membrane</keyword>
<feature type="region of interest" description="Disordered" evidence="3">
    <location>
        <begin position="780"/>
        <end position="800"/>
    </location>
</feature>
<organism evidence="6 7">
    <name type="scientific">Chlamydomonas reinhardtii</name>
    <name type="common">Chlamydomonas smithii</name>
    <dbReference type="NCBI Taxonomy" id="3055"/>
    <lineage>
        <taxon>Eukaryota</taxon>
        <taxon>Viridiplantae</taxon>
        <taxon>Chlorophyta</taxon>
        <taxon>core chlorophytes</taxon>
        <taxon>Chlorophyceae</taxon>
        <taxon>CS clade</taxon>
        <taxon>Chlamydomonadales</taxon>
        <taxon>Chlamydomonadaceae</taxon>
        <taxon>Chlamydomonas</taxon>
    </lineage>
</organism>
<dbReference type="Pfam" id="PF01612">
    <property type="entry name" value="DNA_pol_A_exo1"/>
    <property type="match status" value="1"/>
</dbReference>
<feature type="compositionally biased region" description="Gly residues" evidence="3">
    <location>
        <begin position="551"/>
        <end position="563"/>
    </location>
</feature>
<dbReference type="PaxDb" id="3055-EDP08005"/>
<name>A0A2K3DB72_CHLRE</name>
<dbReference type="SUPFAM" id="SSF53098">
    <property type="entry name" value="Ribonuclease H-like"/>
    <property type="match status" value="1"/>
</dbReference>
<evidence type="ECO:0000313" key="7">
    <source>
        <dbReference type="Proteomes" id="UP000006906"/>
    </source>
</evidence>
<dbReference type="PANTHER" id="PTHR13620">
    <property type="entry name" value="3-5 EXONUCLEASE"/>
    <property type="match status" value="1"/>
</dbReference>
<dbReference type="Proteomes" id="UP000006906">
    <property type="component" value="Chromosome 10"/>
</dbReference>
<evidence type="ECO:0000256" key="4">
    <source>
        <dbReference type="SAM" id="Phobius"/>
    </source>
</evidence>
<keyword evidence="4" id="KW-0812">Transmembrane</keyword>
<keyword evidence="1" id="KW-0540">Nuclease</keyword>
<dbReference type="GeneID" id="66055084"/>
<dbReference type="InterPro" id="IPR036397">
    <property type="entry name" value="RNaseH_sf"/>
</dbReference>
<feature type="region of interest" description="Disordered" evidence="3">
    <location>
        <begin position="1"/>
        <end position="64"/>
    </location>
</feature>
<dbReference type="Gene3D" id="3.30.420.10">
    <property type="entry name" value="Ribonuclease H-like superfamily/Ribonuclease H"/>
    <property type="match status" value="1"/>
</dbReference>
<dbReference type="GO" id="GO:0005737">
    <property type="term" value="C:cytoplasm"/>
    <property type="evidence" value="ECO:0000318"/>
    <property type="project" value="GO_Central"/>
</dbReference>
<dbReference type="PANTHER" id="PTHR13620:SF104">
    <property type="entry name" value="EXONUCLEASE 3'-5' DOMAIN-CONTAINING PROTEIN 2"/>
    <property type="match status" value="1"/>
</dbReference>
<feature type="region of interest" description="Disordered" evidence="3">
    <location>
        <begin position="852"/>
        <end position="898"/>
    </location>
</feature>
<dbReference type="EMBL" id="CM008971">
    <property type="protein sequence ID" value="PNW77777.1"/>
    <property type="molecule type" value="Genomic_DNA"/>
</dbReference>
<dbReference type="InParanoid" id="A0A2K3DB72"/>
<dbReference type="OrthoDB" id="2250022at2759"/>
<keyword evidence="7" id="KW-1185">Reference proteome</keyword>
<feature type="compositionally biased region" description="Polar residues" evidence="3">
    <location>
        <begin position="781"/>
        <end position="790"/>
    </location>
</feature>
<sequence>MNESSSSSRRMVGLGISSMQPHRQHRGGPAMGRGSSRAGSGVGSYVGHNGSGGGGGSSAGSDGRGVRVRGAGGAPAAAAALGITLAYFYLFHRQRYGRRPAAAAPLPVAAGVTLAPMAAAADSAAAGSLPGGPGEAALPRTLAAVRGGIVGAARGVGGAIGSVLAVLSRRGGRAVATAAARGGASGSSARDARLDEPLAVFRVELPPPLPSPRAGKEGLMGEKETQQPPPQQQQQQQERPGSVEVRLVDLNRLAAGRLGAALAGLEEAAAAGGVVGLDAEWAPELKPGVRHRISVIQLSTADCCWVLRPPPDRGGASAAVGGASGGAGSEGAGNGHPALPAAVVRVLTDPRVVKAGVGIQEDVKRLERDFGVRVRGAVDVRLVAQRVAPDCLAAGGSLQALTGSLLGRRLDKGPQRSDWGAGRLDQRQVVYAAHDAWLSRELLLELHRTHTRTAAAAAAAASAGGAARQLPPPPPPPALDVLGLAAPFMDVFSGFKTKRLEAALGPARGSQQQQQHQQQQQQQLLLLPGPNVVGPTAAAVAAIAAASRGAGGSGAGRAAGGEEGSLDGSAASGGGGGSSVSSRRNKDNKAPIRKSVLYENCRLLAPDGAVLCTCGAKKVRWYLERGLAVVEAEAPMTIRLKFEPRGRGHADDEYYLSDKENRCCVCGSDGEYLRHSVVPHCYRQYFPTAMKSHLSHDIVLMCPPCHKSCNMADQARMSVLGRQYGAPLGAATAAKFLHDTDLGAVRSAGRALTNRKVVIPPERRSELEAVVRRHLGVQHDQPLSETQLQQAADVDPRTEDENWRSHAQVVVAALGGGTEALEGFVRGWRQHFLDVMAPRHMPPHWRVDARVANSSVKPPPTKTTKATATGGATGGASGGADDAVQSGLADDGAGRGGA</sequence>
<reference evidence="6 7" key="1">
    <citation type="journal article" date="2007" name="Science">
        <title>The Chlamydomonas genome reveals the evolution of key animal and plant functions.</title>
        <authorList>
            <person name="Merchant S.S."/>
            <person name="Prochnik S.E."/>
            <person name="Vallon O."/>
            <person name="Harris E.H."/>
            <person name="Karpowicz S.J."/>
            <person name="Witman G.B."/>
            <person name="Terry A."/>
            <person name="Salamov A."/>
            <person name="Fritz-Laylin L.K."/>
            <person name="Marechal-Drouard L."/>
            <person name="Marshall W.F."/>
            <person name="Qu L.H."/>
            <person name="Nelson D.R."/>
            <person name="Sanderfoot A.A."/>
            <person name="Spalding M.H."/>
            <person name="Kapitonov V.V."/>
            <person name="Ren Q."/>
            <person name="Ferris P."/>
            <person name="Lindquist E."/>
            <person name="Shapiro H."/>
            <person name="Lucas S.M."/>
            <person name="Grimwood J."/>
            <person name="Schmutz J."/>
            <person name="Cardol P."/>
            <person name="Cerutti H."/>
            <person name="Chanfreau G."/>
            <person name="Chen C.L."/>
            <person name="Cognat V."/>
            <person name="Croft M.T."/>
            <person name="Dent R."/>
            <person name="Dutcher S."/>
            <person name="Fernandez E."/>
            <person name="Fukuzawa H."/>
            <person name="Gonzalez-Ballester D."/>
            <person name="Gonzalez-Halphen D."/>
            <person name="Hallmann A."/>
            <person name="Hanikenne M."/>
            <person name="Hippler M."/>
            <person name="Inwood W."/>
            <person name="Jabbari K."/>
            <person name="Kalanon M."/>
            <person name="Kuras R."/>
            <person name="Lefebvre P.A."/>
            <person name="Lemaire S.D."/>
            <person name="Lobanov A.V."/>
            <person name="Lohr M."/>
            <person name="Manuell A."/>
            <person name="Meier I."/>
            <person name="Mets L."/>
            <person name="Mittag M."/>
            <person name="Mittelmeier T."/>
            <person name="Moroney J.V."/>
            <person name="Moseley J."/>
            <person name="Napoli C."/>
            <person name="Nedelcu A.M."/>
            <person name="Niyogi K."/>
            <person name="Novoselov S.V."/>
            <person name="Paulsen I.T."/>
            <person name="Pazour G."/>
            <person name="Purton S."/>
            <person name="Ral J.P."/>
            <person name="Riano-Pachon D.M."/>
            <person name="Riekhof W."/>
            <person name="Rymarquis L."/>
            <person name="Schroda M."/>
            <person name="Stern D."/>
            <person name="Umen J."/>
            <person name="Willows R."/>
            <person name="Wilson N."/>
            <person name="Zimmer S.L."/>
            <person name="Allmer J."/>
            <person name="Balk J."/>
            <person name="Bisova K."/>
            <person name="Chen C.J."/>
            <person name="Elias M."/>
            <person name="Gendler K."/>
            <person name="Hauser C."/>
            <person name="Lamb M.R."/>
            <person name="Ledford H."/>
            <person name="Long J.C."/>
            <person name="Minagawa J."/>
            <person name="Page M.D."/>
            <person name="Pan J."/>
            <person name="Pootakham W."/>
            <person name="Roje S."/>
            <person name="Rose A."/>
            <person name="Stahlberg E."/>
            <person name="Terauchi A.M."/>
            <person name="Yang P."/>
            <person name="Ball S."/>
            <person name="Bowler C."/>
            <person name="Dieckmann C.L."/>
            <person name="Gladyshev V.N."/>
            <person name="Green P."/>
            <person name="Jorgensen R."/>
            <person name="Mayfield S."/>
            <person name="Mueller-Roeber B."/>
            <person name="Rajamani S."/>
            <person name="Sayre R.T."/>
            <person name="Brokstein P."/>
            <person name="Dubchak I."/>
            <person name="Goodstein D."/>
            <person name="Hornick L."/>
            <person name="Huang Y.W."/>
            <person name="Jhaveri J."/>
            <person name="Luo Y."/>
            <person name="Martinez D."/>
            <person name="Ngau W.C."/>
            <person name="Otillar B."/>
            <person name="Poliakov A."/>
            <person name="Porter A."/>
            <person name="Szajkowski L."/>
            <person name="Werner G."/>
            <person name="Zhou K."/>
            <person name="Grigoriev I.V."/>
            <person name="Rokhsar D.S."/>
            <person name="Grossman A.R."/>
        </authorList>
    </citation>
    <scope>NUCLEOTIDE SEQUENCE [LARGE SCALE GENOMIC DNA]</scope>
    <source>
        <strain evidence="7">CC-503</strain>
    </source>
</reference>
<evidence type="ECO:0000256" key="3">
    <source>
        <dbReference type="SAM" id="MobiDB-lite"/>
    </source>
</evidence>
<dbReference type="InterPro" id="IPR051132">
    <property type="entry name" value="3-5_Exonuclease_domain"/>
</dbReference>
<dbReference type="InterPro" id="IPR002562">
    <property type="entry name" value="3'-5'_exonuclease_dom"/>
</dbReference>
<dbReference type="SMART" id="SM00474">
    <property type="entry name" value="35EXOc"/>
    <property type="match status" value="1"/>
</dbReference>
<accession>A0A2K3DB72</accession>
<dbReference type="KEGG" id="cre:CHLRE_10g451300v5"/>
<gene>
    <name evidence="6" type="ORF">CHLRE_10g451300v5</name>
</gene>
<evidence type="ECO:0000256" key="1">
    <source>
        <dbReference type="ARBA" id="ARBA00022722"/>
    </source>
</evidence>
<dbReference type="AlphaFoldDB" id="A0A2K3DB72"/>
<dbReference type="RefSeq" id="XP_042920370.1">
    <property type="nucleotide sequence ID" value="XM_043066973.1"/>
</dbReference>
<feature type="compositionally biased region" description="Basic and acidic residues" evidence="3">
    <location>
        <begin position="214"/>
        <end position="225"/>
    </location>
</feature>
<feature type="compositionally biased region" description="Gly residues" evidence="3">
    <location>
        <begin position="40"/>
        <end position="58"/>
    </location>
</feature>
<keyword evidence="2" id="KW-0378">Hydrolase</keyword>
<evidence type="ECO:0000259" key="5">
    <source>
        <dbReference type="SMART" id="SM00474"/>
    </source>
</evidence>
<evidence type="ECO:0000256" key="2">
    <source>
        <dbReference type="ARBA" id="ARBA00022801"/>
    </source>
</evidence>
<evidence type="ECO:0000313" key="6">
    <source>
        <dbReference type="EMBL" id="PNW77777.1"/>
    </source>
</evidence>
<dbReference type="InterPro" id="IPR012337">
    <property type="entry name" value="RNaseH-like_sf"/>
</dbReference>
<keyword evidence="4" id="KW-1133">Transmembrane helix</keyword>
<dbReference type="GO" id="GO:0003676">
    <property type="term" value="F:nucleic acid binding"/>
    <property type="evidence" value="ECO:0007669"/>
    <property type="project" value="InterPro"/>
</dbReference>
<protein>
    <recommendedName>
        <fullName evidence="5">3'-5' exonuclease domain-containing protein</fullName>
    </recommendedName>
</protein>
<feature type="compositionally biased region" description="Gly residues" evidence="3">
    <location>
        <begin position="322"/>
        <end position="334"/>
    </location>
</feature>
<dbReference type="GO" id="GO:0006139">
    <property type="term" value="P:nucleobase-containing compound metabolic process"/>
    <property type="evidence" value="ECO:0007669"/>
    <property type="project" value="InterPro"/>
</dbReference>
<dbReference type="GO" id="GO:0005634">
    <property type="term" value="C:nucleus"/>
    <property type="evidence" value="ECO:0000318"/>
    <property type="project" value="GO_Central"/>
</dbReference>
<dbReference type="CDD" id="cd06141">
    <property type="entry name" value="WRN_exo"/>
    <property type="match status" value="1"/>
</dbReference>
<feature type="compositionally biased region" description="Low complexity" evidence="3">
    <location>
        <begin position="879"/>
        <end position="891"/>
    </location>
</feature>
<proteinExistence type="predicted"/>
<dbReference type="GO" id="GO:0008408">
    <property type="term" value="F:3'-5' exonuclease activity"/>
    <property type="evidence" value="ECO:0000318"/>
    <property type="project" value="GO_Central"/>
</dbReference>
<feature type="domain" description="3'-5' exonuclease" evidence="5">
    <location>
        <begin position="253"/>
        <end position="451"/>
    </location>
</feature>
<feature type="region of interest" description="Disordered" evidence="3">
    <location>
        <begin position="551"/>
        <end position="588"/>
    </location>
</feature>
<feature type="region of interest" description="Disordered" evidence="3">
    <location>
        <begin position="314"/>
        <end position="334"/>
    </location>
</feature>